<evidence type="ECO:0000256" key="10">
    <source>
        <dbReference type="ARBA" id="ARBA00023251"/>
    </source>
</evidence>
<evidence type="ECO:0000256" key="3">
    <source>
        <dbReference type="ARBA" id="ARBA00012374"/>
    </source>
</evidence>
<keyword evidence="14" id="KW-0573">Peptidoglycan synthesis</keyword>
<dbReference type="PANTHER" id="PTHR30622">
    <property type="entry name" value="UNDECAPRENYL-DIPHOSPHATASE"/>
    <property type="match status" value="1"/>
</dbReference>
<comment type="subcellular location">
    <subcellularLocation>
        <location evidence="1 14">Cell membrane</location>
        <topology evidence="1 14">Multi-pass membrane protein</topology>
    </subcellularLocation>
</comment>
<evidence type="ECO:0000313" key="16">
    <source>
        <dbReference type="Proteomes" id="UP000192917"/>
    </source>
</evidence>
<keyword evidence="7 14" id="KW-0378">Hydrolase</keyword>
<organism evidence="15 16">
    <name type="scientific">Tistlia consotensis USBA 355</name>
    <dbReference type="NCBI Taxonomy" id="560819"/>
    <lineage>
        <taxon>Bacteria</taxon>
        <taxon>Pseudomonadati</taxon>
        <taxon>Pseudomonadota</taxon>
        <taxon>Alphaproteobacteria</taxon>
        <taxon>Rhodospirillales</taxon>
        <taxon>Rhodovibrionaceae</taxon>
        <taxon>Tistlia</taxon>
    </lineage>
</organism>
<gene>
    <name evidence="14" type="primary">uppP</name>
    <name evidence="15" type="ORF">SAMN05428998_101565</name>
</gene>
<feature type="transmembrane region" description="Helical" evidence="14">
    <location>
        <begin position="151"/>
        <end position="172"/>
    </location>
</feature>
<dbReference type="GO" id="GO:0050380">
    <property type="term" value="F:undecaprenyl-diphosphatase activity"/>
    <property type="evidence" value="ECO:0007669"/>
    <property type="project" value="UniProtKB-UniRule"/>
</dbReference>
<evidence type="ECO:0000256" key="1">
    <source>
        <dbReference type="ARBA" id="ARBA00004651"/>
    </source>
</evidence>
<keyword evidence="14" id="KW-0961">Cell wall biogenesis/degradation</keyword>
<dbReference type="Pfam" id="PF02673">
    <property type="entry name" value="BacA"/>
    <property type="match status" value="1"/>
</dbReference>
<keyword evidence="5 14" id="KW-1003">Cell membrane</keyword>
<feature type="transmembrane region" description="Helical" evidence="14">
    <location>
        <begin position="192"/>
        <end position="211"/>
    </location>
</feature>
<keyword evidence="14" id="KW-0133">Cell shape</keyword>
<evidence type="ECO:0000256" key="5">
    <source>
        <dbReference type="ARBA" id="ARBA00022475"/>
    </source>
</evidence>
<keyword evidence="6 14" id="KW-0812">Transmembrane</keyword>
<name>A0A1Y6BAA6_9PROT</name>
<evidence type="ECO:0000256" key="6">
    <source>
        <dbReference type="ARBA" id="ARBA00022692"/>
    </source>
</evidence>
<proteinExistence type="inferred from homology"/>
<evidence type="ECO:0000256" key="12">
    <source>
        <dbReference type="ARBA" id="ARBA00032932"/>
    </source>
</evidence>
<dbReference type="GO" id="GO:0005886">
    <property type="term" value="C:plasma membrane"/>
    <property type="evidence" value="ECO:0007669"/>
    <property type="project" value="UniProtKB-SubCell"/>
</dbReference>
<comment type="function">
    <text evidence="14">Catalyzes the dephosphorylation of undecaprenyl diphosphate (UPP). Confers resistance to bacitracin.</text>
</comment>
<evidence type="ECO:0000256" key="2">
    <source>
        <dbReference type="ARBA" id="ARBA00010621"/>
    </source>
</evidence>
<keyword evidence="8 14" id="KW-1133">Transmembrane helix</keyword>
<sequence length="274" mass="29468">MPLLYILILAVVQGITEFLPISSSGHLVLTWQAIAAFDPSAVVYSGAERLDLDISVHVGTLIAVLCYLWRDIAGLVGGTFKLVQGRDDPRGRLALYVVAATIPVVVVGFLAKDWVGLHLRGVEIVAWANIGFALLLWLSDRLGLLIQRLEHMTFGQAMIVGFAQVLALIPGTSRAGITMTAARFLGYERREAARFSLLLAIPAIAGAGVLVGKDLYESGNLALGSDVLVGVGLSFVTALVAIALMMRWLERASFLPFVIYRLLLGAVLLGLLYL</sequence>
<dbReference type="GO" id="GO:0046677">
    <property type="term" value="P:response to antibiotic"/>
    <property type="evidence" value="ECO:0007669"/>
    <property type="project" value="UniProtKB-UniRule"/>
</dbReference>
<dbReference type="HAMAP" id="MF_01006">
    <property type="entry name" value="Undec_diphosphatase"/>
    <property type="match status" value="1"/>
</dbReference>
<dbReference type="EMBL" id="FWZX01000001">
    <property type="protein sequence ID" value="SME93238.1"/>
    <property type="molecule type" value="Genomic_DNA"/>
</dbReference>
<comment type="miscellaneous">
    <text evidence="14">Bacitracin is thought to be involved in the inhibition of peptidoglycan synthesis by sequestering undecaprenyl diphosphate, thereby reducing the pool of lipid carrier available.</text>
</comment>
<dbReference type="Proteomes" id="UP000192917">
    <property type="component" value="Unassembled WGS sequence"/>
</dbReference>
<dbReference type="AlphaFoldDB" id="A0A1Y6BAA6"/>
<keyword evidence="16" id="KW-1185">Reference proteome</keyword>
<comment type="similarity">
    <text evidence="2 14">Belongs to the UppP family.</text>
</comment>
<reference evidence="15 16" key="1">
    <citation type="submission" date="2017-04" db="EMBL/GenBank/DDBJ databases">
        <authorList>
            <person name="Afonso C.L."/>
            <person name="Miller P.J."/>
            <person name="Scott M.A."/>
            <person name="Spackman E."/>
            <person name="Goraichik I."/>
            <person name="Dimitrov K.M."/>
            <person name="Suarez D.L."/>
            <person name="Swayne D.E."/>
        </authorList>
    </citation>
    <scope>NUCLEOTIDE SEQUENCE [LARGE SCALE GENOMIC DNA]</scope>
    <source>
        <strain evidence="15 16">USBA 355</strain>
    </source>
</reference>
<protein>
    <recommendedName>
        <fullName evidence="4 14">Undecaprenyl-diphosphatase</fullName>
        <ecNumber evidence="3 14">3.6.1.27</ecNumber>
    </recommendedName>
    <alternativeName>
        <fullName evidence="12 14">Bacitracin resistance protein</fullName>
    </alternativeName>
    <alternativeName>
        <fullName evidence="11 14">Undecaprenyl pyrophosphate phosphatase</fullName>
    </alternativeName>
</protein>
<dbReference type="EC" id="3.6.1.27" evidence="3 14"/>
<dbReference type="STRING" id="560819.SAMN05428998_101565"/>
<evidence type="ECO:0000256" key="4">
    <source>
        <dbReference type="ARBA" id="ARBA00021581"/>
    </source>
</evidence>
<dbReference type="GO" id="GO:0009252">
    <property type="term" value="P:peptidoglycan biosynthetic process"/>
    <property type="evidence" value="ECO:0007669"/>
    <property type="project" value="UniProtKB-KW"/>
</dbReference>
<dbReference type="GO" id="GO:0071555">
    <property type="term" value="P:cell wall organization"/>
    <property type="evidence" value="ECO:0007669"/>
    <property type="project" value="UniProtKB-KW"/>
</dbReference>
<feature type="transmembrane region" description="Helical" evidence="14">
    <location>
        <begin position="117"/>
        <end position="139"/>
    </location>
</feature>
<evidence type="ECO:0000313" key="15">
    <source>
        <dbReference type="EMBL" id="SME93238.1"/>
    </source>
</evidence>
<feature type="transmembrane region" description="Helical" evidence="14">
    <location>
        <begin position="254"/>
        <end position="273"/>
    </location>
</feature>
<dbReference type="GO" id="GO:0008360">
    <property type="term" value="P:regulation of cell shape"/>
    <property type="evidence" value="ECO:0007669"/>
    <property type="project" value="UniProtKB-KW"/>
</dbReference>
<evidence type="ECO:0000256" key="14">
    <source>
        <dbReference type="HAMAP-Rule" id="MF_01006"/>
    </source>
</evidence>
<evidence type="ECO:0000256" key="7">
    <source>
        <dbReference type="ARBA" id="ARBA00022801"/>
    </source>
</evidence>
<dbReference type="RefSeq" id="WP_085120893.1">
    <property type="nucleotide sequence ID" value="NZ_FWZX01000001.1"/>
</dbReference>
<evidence type="ECO:0000256" key="11">
    <source>
        <dbReference type="ARBA" id="ARBA00032707"/>
    </source>
</evidence>
<evidence type="ECO:0000256" key="8">
    <source>
        <dbReference type="ARBA" id="ARBA00022989"/>
    </source>
</evidence>
<keyword evidence="10 14" id="KW-0046">Antibiotic resistance</keyword>
<feature type="transmembrane region" description="Helical" evidence="14">
    <location>
        <begin position="223"/>
        <end position="248"/>
    </location>
</feature>
<dbReference type="NCBIfam" id="NF001393">
    <property type="entry name" value="PRK00281.2-4"/>
    <property type="match status" value="1"/>
</dbReference>
<comment type="catalytic activity">
    <reaction evidence="13 14">
        <text>di-trans,octa-cis-undecaprenyl diphosphate + H2O = di-trans,octa-cis-undecaprenyl phosphate + phosphate + H(+)</text>
        <dbReference type="Rhea" id="RHEA:28094"/>
        <dbReference type="ChEBI" id="CHEBI:15377"/>
        <dbReference type="ChEBI" id="CHEBI:15378"/>
        <dbReference type="ChEBI" id="CHEBI:43474"/>
        <dbReference type="ChEBI" id="CHEBI:58405"/>
        <dbReference type="ChEBI" id="CHEBI:60392"/>
        <dbReference type="EC" id="3.6.1.27"/>
    </reaction>
</comment>
<feature type="transmembrane region" description="Helical" evidence="14">
    <location>
        <begin position="93"/>
        <end position="111"/>
    </location>
</feature>
<evidence type="ECO:0000256" key="13">
    <source>
        <dbReference type="ARBA" id="ARBA00047594"/>
    </source>
</evidence>
<keyword evidence="9 14" id="KW-0472">Membrane</keyword>
<dbReference type="InterPro" id="IPR003824">
    <property type="entry name" value="UppP"/>
</dbReference>
<accession>A0A1Y6BAA6</accession>
<dbReference type="PANTHER" id="PTHR30622:SF4">
    <property type="entry name" value="UNDECAPRENYL-DIPHOSPHATASE"/>
    <property type="match status" value="1"/>
</dbReference>
<evidence type="ECO:0000256" key="9">
    <source>
        <dbReference type="ARBA" id="ARBA00023136"/>
    </source>
</evidence>